<dbReference type="RefSeq" id="WP_105862472.1">
    <property type="nucleotide sequence ID" value="NZ_PUEJ01000004.1"/>
</dbReference>
<keyword evidence="8 10" id="KW-0186">Copper</keyword>
<organism evidence="11 12">
    <name type="scientific">Labrys okinawensis</name>
    <dbReference type="NCBI Taxonomy" id="346911"/>
    <lineage>
        <taxon>Bacteria</taxon>
        <taxon>Pseudomonadati</taxon>
        <taxon>Pseudomonadota</taxon>
        <taxon>Alphaproteobacteria</taxon>
        <taxon>Hyphomicrobiales</taxon>
        <taxon>Xanthobacteraceae</taxon>
        <taxon>Labrys</taxon>
    </lineage>
</organism>
<sequence>MAGMPDKSSPARPKVGNGVIAVSCIAFVASMVGAAYAAVPLYTLFCQVTGFAGTTRVAEAAPGQILDRSFEVRFDSNINPALPWKFEPEQRSVTVKAGEVKTVYYKITNLSSETTYAAAAYNVTPQETGAYFSKIQCFCFTNQKLGPGESQELPVVFFVDPAIDKVDYLAGVRTITLSYTYYPAKPPATPLAAAEPKTDTSSKPQL</sequence>
<name>A0A2S9QDX1_9HYPH</name>
<evidence type="ECO:0000256" key="10">
    <source>
        <dbReference type="HAMAP-Rule" id="MF_00155"/>
    </source>
</evidence>
<evidence type="ECO:0000256" key="7">
    <source>
        <dbReference type="ARBA" id="ARBA00022989"/>
    </source>
</evidence>
<dbReference type="NCBIfam" id="NF003465">
    <property type="entry name" value="PRK05089.1"/>
    <property type="match status" value="1"/>
</dbReference>
<dbReference type="Pfam" id="PF04442">
    <property type="entry name" value="CtaG_Cox11"/>
    <property type="match status" value="1"/>
</dbReference>
<keyword evidence="10" id="KW-0997">Cell inner membrane</keyword>
<keyword evidence="12" id="KW-1185">Reference proteome</keyword>
<keyword evidence="5 10" id="KW-0812">Transmembrane</keyword>
<comment type="subcellular location">
    <subcellularLocation>
        <location evidence="2 10">Cell inner membrane</location>
        <topology evidence="2 10">Single-pass type II membrane protein</topology>
        <orientation evidence="2 10">Periplasmic side</orientation>
    </subcellularLocation>
</comment>
<reference evidence="11 12" key="1">
    <citation type="submission" date="2018-02" db="EMBL/GenBank/DDBJ databases">
        <title>Whole genome sequencing of endophytic bacterium.</title>
        <authorList>
            <person name="Eedara R."/>
            <person name="Podile A.R."/>
        </authorList>
    </citation>
    <scope>NUCLEOTIDE SEQUENCE [LARGE SCALE GENOMIC DNA]</scope>
    <source>
        <strain evidence="11 12">RP1T</strain>
    </source>
</reference>
<dbReference type="InterPro" id="IPR023471">
    <property type="entry name" value="CtaG/Cox11_dom_sf"/>
</dbReference>
<evidence type="ECO:0000313" key="11">
    <source>
        <dbReference type="EMBL" id="PRH87542.1"/>
    </source>
</evidence>
<dbReference type="Gene3D" id="2.60.370.10">
    <property type="entry name" value="Ctag/Cox11"/>
    <property type="match status" value="1"/>
</dbReference>
<evidence type="ECO:0000256" key="5">
    <source>
        <dbReference type="ARBA" id="ARBA00022692"/>
    </source>
</evidence>
<evidence type="ECO:0000313" key="12">
    <source>
        <dbReference type="Proteomes" id="UP000237682"/>
    </source>
</evidence>
<gene>
    <name evidence="10" type="primary">ctaG</name>
    <name evidence="11" type="ORF">C5L14_13125</name>
</gene>
<evidence type="ECO:0000256" key="4">
    <source>
        <dbReference type="ARBA" id="ARBA00015384"/>
    </source>
</evidence>
<accession>A0A2S9QDX1</accession>
<comment type="similarity">
    <text evidence="3 10">Belongs to the COX11/CtaG family.</text>
</comment>
<evidence type="ECO:0000256" key="2">
    <source>
        <dbReference type="ARBA" id="ARBA00004382"/>
    </source>
</evidence>
<dbReference type="GO" id="GO:0005507">
    <property type="term" value="F:copper ion binding"/>
    <property type="evidence" value="ECO:0007669"/>
    <property type="project" value="InterPro"/>
</dbReference>
<dbReference type="PIRSF" id="PIRSF005413">
    <property type="entry name" value="COX11"/>
    <property type="match status" value="1"/>
</dbReference>
<dbReference type="PANTHER" id="PTHR21320">
    <property type="entry name" value="CYTOCHROME C OXIDASE ASSEMBLY PROTEIN COX11-RELATED"/>
    <property type="match status" value="1"/>
</dbReference>
<comment type="function">
    <text evidence="1 10">Exerts its effect at some terminal stage of cytochrome c oxidase synthesis, probably by being involved in the insertion of the copper B into subunit I.</text>
</comment>
<comment type="caution">
    <text evidence="11">The sequence shown here is derived from an EMBL/GenBank/DDBJ whole genome shotgun (WGS) entry which is preliminary data.</text>
</comment>
<dbReference type="HAMAP" id="MF_00155">
    <property type="entry name" value="CtaG"/>
    <property type="match status" value="1"/>
</dbReference>
<dbReference type="GO" id="GO:0008535">
    <property type="term" value="P:respiratory chain complex IV assembly"/>
    <property type="evidence" value="ECO:0007669"/>
    <property type="project" value="UniProtKB-UniRule"/>
</dbReference>
<keyword evidence="6 10" id="KW-0735">Signal-anchor</keyword>
<evidence type="ECO:0000256" key="8">
    <source>
        <dbReference type="ARBA" id="ARBA00023008"/>
    </source>
</evidence>
<feature type="topological domain" description="Periplasmic" evidence="10">
    <location>
        <begin position="39"/>
        <end position="206"/>
    </location>
</feature>
<evidence type="ECO:0000256" key="3">
    <source>
        <dbReference type="ARBA" id="ARBA00009620"/>
    </source>
</evidence>
<proteinExistence type="inferred from homology"/>
<dbReference type="AlphaFoldDB" id="A0A2S9QDX1"/>
<keyword evidence="7 10" id="KW-1133">Transmembrane helix</keyword>
<dbReference type="Proteomes" id="UP000237682">
    <property type="component" value="Unassembled WGS sequence"/>
</dbReference>
<keyword evidence="10" id="KW-1003">Cell membrane</keyword>
<dbReference type="OrthoDB" id="9804841at2"/>
<dbReference type="SUPFAM" id="SSF110111">
    <property type="entry name" value="Ctag/Cox11"/>
    <property type="match status" value="1"/>
</dbReference>
<dbReference type="FunFam" id="2.60.370.10:FF:000001">
    <property type="entry name" value="COX11 cytochrome c oxidase assembly homolog"/>
    <property type="match status" value="1"/>
</dbReference>
<evidence type="ECO:0000256" key="1">
    <source>
        <dbReference type="ARBA" id="ARBA00004007"/>
    </source>
</evidence>
<dbReference type="EMBL" id="PUEJ01000004">
    <property type="protein sequence ID" value="PRH87542.1"/>
    <property type="molecule type" value="Genomic_DNA"/>
</dbReference>
<dbReference type="GO" id="GO:0005886">
    <property type="term" value="C:plasma membrane"/>
    <property type="evidence" value="ECO:0007669"/>
    <property type="project" value="UniProtKB-SubCell"/>
</dbReference>
<dbReference type="InterPro" id="IPR007533">
    <property type="entry name" value="Cyt_c_oxidase_assmbl_CtaG"/>
</dbReference>
<evidence type="ECO:0000256" key="6">
    <source>
        <dbReference type="ARBA" id="ARBA00022968"/>
    </source>
</evidence>
<protein>
    <recommendedName>
        <fullName evidence="4 10">Cytochrome c oxidase assembly protein CtaG</fullName>
    </recommendedName>
</protein>
<dbReference type="PANTHER" id="PTHR21320:SF3">
    <property type="entry name" value="CYTOCHROME C OXIDASE ASSEMBLY PROTEIN COX11, MITOCHONDRIAL-RELATED"/>
    <property type="match status" value="1"/>
</dbReference>
<evidence type="ECO:0000256" key="9">
    <source>
        <dbReference type="ARBA" id="ARBA00023136"/>
    </source>
</evidence>
<feature type="topological domain" description="Cytoplasmic" evidence="10">
    <location>
        <begin position="1"/>
        <end position="16"/>
    </location>
</feature>
<keyword evidence="9 10" id="KW-0472">Membrane</keyword>